<keyword evidence="1" id="KW-0812">Transmembrane</keyword>
<protein>
    <submittedName>
        <fullName evidence="2">Sulfatase</fullName>
    </submittedName>
</protein>
<gene>
    <name evidence="2" type="ORF">DIU77_006840</name>
</gene>
<comment type="caution">
    <text evidence="2">The sequence shown here is derived from an EMBL/GenBank/DDBJ whole genome shotgun (WGS) entry which is preliminary data.</text>
</comment>
<proteinExistence type="predicted"/>
<feature type="transmembrane region" description="Helical" evidence="1">
    <location>
        <begin position="12"/>
        <end position="32"/>
    </location>
</feature>
<dbReference type="EMBL" id="QGUI02000061">
    <property type="protein sequence ID" value="MFO7191944.1"/>
    <property type="molecule type" value="Genomic_DNA"/>
</dbReference>
<evidence type="ECO:0000256" key="1">
    <source>
        <dbReference type="SAM" id="Phobius"/>
    </source>
</evidence>
<dbReference type="AlphaFoldDB" id="A0ABD6FFR6"/>
<evidence type="ECO:0000313" key="2">
    <source>
        <dbReference type="EMBL" id="MFO7191944.1"/>
    </source>
</evidence>
<keyword evidence="1" id="KW-1133">Transmembrane helix</keyword>
<feature type="transmembrane region" description="Helical" evidence="1">
    <location>
        <begin position="38"/>
        <end position="59"/>
    </location>
</feature>
<feature type="transmembrane region" description="Helical" evidence="1">
    <location>
        <begin position="71"/>
        <end position="92"/>
    </location>
</feature>
<dbReference type="SUPFAM" id="SSF53649">
    <property type="entry name" value="Alkaline phosphatase-like"/>
    <property type="match status" value="1"/>
</dbReference>
<dbReference type="Gene3D" id="3.40.720.10">
    <property type="entry name" value="Alkaline Phosphatase, subunit A"/>
    <property type="match status" value="1"/>
</dbReference>
<accession>A0ABD6FFR6</accession>
<evidence type="ECO:0000313" key="3">
    <source>
        <dbReference type="Proteomes" id="UP000249324"/>
    </source>
</evidence>
<reference evidence="2 3" key="1">
    <citation type="journal article" date="2021" name="BMC Genomics">
        <title>Genome-resolved metagenome and metatranscriptome analyses of thermophilic composting reveal key bacterial players and their metabolic interactions.</title>
        <authorList>
            <person name="Braga L.P.P."/>
            <person name="Pereira R.V."/>
            <person name="Martins L.F."/>
            <person name="Moura L.M.S."/>
            <person name="Sanchez F.B."/>
            <person name="Patane J.S.L."/>
            <person name="da Silva A.M."/>
            <person name="Setubal J.C."/>
        </authorList>
    </citation>
    <scope>NUCLEOTIDE SEQUENCE [LARGE SCALE GENOMIC DNA]</scope>
    <source>
        <strain evidence="2">ZC4RG45</strain>
    </source>
</reference>
<dbReference type="InterPro" id="IPR017850">
    <property type="entry name" value="Alkaline_phosphatase_core_sf"/>
</dbReference>
<feature type="transmembrane region" description="Helical" evidence="1">
    <location>
        <begin position="165"/>
        <end position="188"/>
    </location>
</feature>
<keyword evidence="1" id="KW-0472">Membrane</keyword>
<sequence length="531" mass="57575">MPSELKRGRTLAAGIVTVLGLGVALFAVLAPVDPAALSVWSFFRIPVEPVVVVVVLLLLPVRAVRPVAAGFGFTLGVVAFVKALDLGLFTALGRSFHLAYDWQSLTPVIDLLTPQVGRPLAIATVIAVVLAAAALVVCCTIAAVRVSGFVRARRTPAMRTALALAVVWVVALVAGLPVAASSAAGFAYDQAREIAADLRDRAQFERAVADDQFADVPADELLTALRGKNVVLMFVESYGRVALQDREIGPQVRATLAEGTARLRSAGFGARSAFLTSPTVGGGSWLAHATLQTGVWVDNHLKHADLMDTDRFHLTAAFDRAGWRTVGVVPANTGPWPHRGFYDFDAYYDAEALGYRGPRYAMGGIPDQYTLEVFARRELARHGGPIMAEIDLISSHWPWDKVPRMVPWDELGDGSILRRTPATVSPPGGSRAGYADTIRYTLRTITSFIERYGDDKTVFIVVGDHQPASMITGGGPERDVPITVVTRDRDVLDRIAAWRWEPGMAPSPRAQVWRMDTFRDRFLTTFGRPPS</sequence>
<feature type="transmembrane region" description="Helical" evidence="1">
    <location>
        <begin position="120"/>
        <end position="144"/>
    </location>
</feature>
<organism evidence="2 3">
    <name type="scientific">Thermocrispum agreste</name>
    <dbReference type="NCBI Taxonomy" id="37925"/>
    <lineage>
        <taxon>Bacteria</taxon>
        <taxon>Bacillati</taxon>
        <taxon>Actinomycetota</taxon>
        <taxon>Actinomycetes</taxon>
        <taxon>Pseudonocardiales</taxon>
        <taxon>Pseudonocardiaceae</taxon>
        <taxon>Thermocrispum</taxon>
    </lineage>
</organism>
<dbReference type="Proteomes" id="UP000249324">
    <property type="component" value="Unassembled WGS sequence"/>
</dbReference>
<name>A0ABD6FFR6_9PSEU</name>